<evidence type="ECO:0000256" key="1">
    <source>
        <dbReference type="ARBA" id="ARBA00023172"/>
    </source>
</evidence>
<dbReference type="EMBL" id="RBWV01000010">
    <property type="protein sequence ID" value="RKS77599.1"/>
    <property type="molecule type" value="Genomic_DNA"/>
</dbReference>
<dbReference type="PANTHER" id="PTHR30349:SF64">
    <property type="entry name" value="PROPHAGE INTEGRASE INTD-RELATED"/>
    <property type="match status" value="1"/>
</dbReference>
<dbReference type="InterPro" id="IPR011010">
    <property type="entry name" value="DNA_brk_join_enz"/>
</dbReference>
<dbReference type="GO" id="GO:0003677">
    <property type="term" value="F:DNA binding"/>
    <property type="evidence" value="ECO:0007669"/>
    <property type="project" value="InterPro"/>
</dbReference>
<gene>
    <name evidence="3" type="ORF">CLV35_1293</name>
</gene>
<dbReference type="AlphaFoldDB" id="A0A420XS12"/>
<dbReference type="PANTHER" id="PTHR30349">
    <property type="entry name" value="PHAGE INTEGRASE-RELATED"/>
    <property type="match status" value="1"/>
</dbReference>
<evidence type="ECO:0000313" key="3">
    <source>
        <dbReference type="EMBL" id="RKS77599.1"/>
    </source>
</evidence>
<dbReference type="GO" id="GO:0015074">
    <property type="term" value="P:DNA integration"/>
    <property type="evidence" value="ECO:0007669"/>
    <property type="project" value="InterPro"/>
</dbReference>
<organism evidence="3 4">
    <name type="scientific">Motilibacter peucedani</name>
    <dbReference type="NCBI Taxonomy" id="598650"/>
    <lineage>
        <taxon>Bacteria</taxon>
        <taxon>Bacillati</taxon>
        <taxon>Actinomycetota</taxon>
        <taxon>Actinomycetes</taxon>
        <taxon>Motilibacterales</taxon>
        <taxon>Motilibacteraceae</taxon>
        <taxon>Motilibacter</taxon>
    </lineage>
</organism>
<proteinExistence type="predicted"/>
<reference evidence="3 4" key="1">
    <citation type="submission" date="2018-10" db="EMBL/GenBank/DDBJ databases">
        <title>Genomic Encyclopedia of Archaeal and Bacterial Type Strains, Phase II (KMG-II): from individual species to whole genera.</title>
        <authorList>
            <person name="Goeker M."/>
        </authorList>
    </citation>
    <scope>NUCLEOTIDE SEQUENCE [LARGE SCALE GENOMIC DNA]</scope>
    <source>
        <strain evidence="3 4">RP-AC37</strain>
    </source>
</reference>
<name>A0A420XS12_9ACTN</name>
<dbReference type="InParanoid" id="A0A420XS12"/>
<dbReference type="InterPro" id="IPR013762">
    <property type="entry name" value="Integrase-like_cat_sf"/>
</dbReference>
<dbReference type="OrthoDB" id="1822491at2"/>
<dbReference type="Proteomes" id="UP000281955">
    <property type="component" value="Unassembled WGS sequence"/>
</dbReference>
<keyword evidence="1" id="KW-0233">DNA recombination</keyword>
<sequence length="309" mass="33837">MSTALATRPGTAIRPRYIPTVELDLLLRQWAIWQRAQGNGARTIHDRHNLVVRFAARTGADPVHASAQEIARGLDGPFSAGTKQTYYASLKSWFKWLQAMGLRTDNPCDLLPPPRTPRRRPKPVATGHLEALLNVRMHRRTRTMILLAAYQGLRVHEIAKIRGEDVDLVSQQLRVVGKGGLDSALPLHPIIAAEAASYPRRGFWFPTHVGNVQGSGRRRPDESLAAAPILGGSVSTIIGNAMRRAGIPGTPHSLRHWYGTELVRSGANLRVAQELLRHASLQTTAGYVQVADEETTAALLNLPRVGAVS</sequence>
<accession>A0A420XS12</accession>
<protein>
    <submittedName>
        <fullName evidence="3">Site-specific recombinase XerD</fullName>
    </submittedName>
</protein>
<dbReference type="RefSeq" id="WP_121192621.1">
    <property type="nucleotide sequence ID" value="NZ_RBWV01000010.1"/>
</dbReference>
<dbReference type="Gene3D" id="1.10.443.10">
    <property type="entry name" value="Intergrase catalytic core"/>
    <property type="match status" value="1"/>
</dbReference>
<feature type="domain" description="Tyr recombinase" evidence="2">
    <location>
        <begin position="119"/>
        <end position="300"/>
    </location>
</feature>
<evidence type="ECO:0000313" key="4">
    <source>
        <dbReference type="Proteomes" id="UP000281955"/>
    </source>
</evidence>
<dbReference type="Pfam" id="PF00589">
    <property type="entry name" value="Phage_integrase"/>
    <property type="match status" value="1"/>
</dbReference>
<dbReference type="InterPro" id="IPR002104">
    <property type="entry name" value="Integrase_catalytic"/>
</dbReference>
<keyword evidence="4" id="KW-1185">Reference proteome</keyword>
<dbReference type="GO" id="GO:0006310">
    <property type="term" value="P:DNA recombination"/>
    <property type="evidence" value="ECO:0007669"/>
    <property type="project" value="UniProtKB-KW"/>
</dbReference>
<dbReference type="InterPro" id="IPR050090">
    <property type="entry name" value="Tyrosine_recombinase_XerCD"/>
</dbReference>
<evidence type="ECO:0000259" key="2">
    <source>
        <dbReference type="PROSITE" id="PS51898"/>
    </source>
</evidence>
<dbReference type="CDD" id="cd00397">
    <property type="entry name" value="DNA_BRE_C"/>
    <property type="match status" value="1"/>
</dbReference>
<dbReference type="SUPFAM" id="SSF56349">
    <property type="entry name" value="DNA breaking-rejoining enzymes"/>
    <property type="match status" value="1"/>
</dbReference>
<comment type="caution">
    <text evidence="3">The sequence shown here is derived from an EMBL/GenBank/DDBJ whole genome shotgun (WGS) entry which is preliminary data.</text>
</comment>
<dbReference type="PROSITE" id="PS51898">
    <property type="entry name" value="TYR_RECOMBINASE"/>
    <property type="match status" value="1"/>
</dbReference>